<accession>A0A9Q5D059</accession>
<dbReference type="Proteomes" id="UP000281028">
    <property type="component" value="Unassembled WGS sequence"/>
</dbReference>
<dbReference type="CDD" id="cd03025">
    <property type="entry name" value="DsbA_FrnE_like"/>
    <property type="match status" value="1"/>
</dbReference>
<evidence type="ECO:0000313" key="1">
    <source>
        <dbReference type="EMBL" id="NSL87406.1"/>
    </source>
</evidence>
<protein>
    <submittedName>
        <fullName evidence="1">DsbA family protein</fullName>
    </submittedName>
</protein>
<dbReference type="SUPFAM" id="SSF52833">
    <property type="entry name" value="Thioredoxin-like"/>
    <property type="match status" value="1"/>
</dbReference>
<gene>
    <name evidence="1" type="ORF">ECE50_011225</name>
</gene>
<reference evidence="1" key="1">
    <citation type="submission" date="2020-05" db="EMBL/GenBank/DDBJ databases">
        <title>Chitinophaga laudate sp. nov., isolated from a tropical peat swamp.</title>
        <authorList>
            <person name="Goh C.B.S."/>
            <person name="Lee M.S."/>
            <person name="Parimannan S."/>
            <person name="Pasbakhsh P."/>
            <person name="Yule C.M."/>
            <person name="Rajandas H."/>
            <person name="Loke S."/>
            <person name="Croft L."/>
            <person name="Tan J.B.L."/>
        </authorList>
    </citation>
    <scope>NUCLEOTIDE SEQUENCE</scope>
    <source>
        <strain evidence="1">Mgbs1</strain>
    </source>
</reference>
<sequence>MSDALFCDPISGVCEIPGAGTPAGAAAAAAIPADKPLRIVYFTDPICSTCWGIEPQWRRLKLEYGHVLDISYHMGGLLPSWKVYNSGGISGPADVAHHWEEVAVHYQMPIDGSVWLQDPPDSSFPPSRWFKAAQVQDTHKAVIFLRRLREMIFMEAINITRTEEVLKAAAYAELDTAQLEQDFAETAPALFEADLQLRKEMGVRGFPSVFFVNADGTSELVYGAKPYQVFITALHKLLPAAQPRAYAKDIALFSYFPTLTTKEYAVLNDMSFEAAYEALEAFRAQGKVSVLEAGKGHLWRITAD</sequence>
<dbReference type="Gene3D" id="1.10.472.60">
    <property type="entry name" value="putative protein disulfide isomerase domain"/>
    <property type="match status" value="1"/>
</dbReference>
<dbReference type="Gene3D" id="3.40.30.10">
    <property type="entry name" value="Glutaredoxin"/>
    <property type="match status" value="1"/>
</dbReference>
<dbReference type="AlphaFoldDB" id="A0A9Q5D059"/>
<dbReference type="Pfam" id="PF13743">
    <property type="entry name" value="Thioredoxin_5"/>
    <property type="match status" value="1"/>
</dbReference>
<name>A0A9Q5D059_9BACT</name>
<evidence type="ECO:0000313" key="2">
    <source>
        <dbReference type="Proteomes" id="UP000281028"/>
    </source>
</evidence>
<dbReference type="EMBL" id="RIAR02000001">
    <property type="protein sequence ID" value="NSL87406.1"/>
    <property type="molecule type" value="Genomic_DNA"/>
</dbReference>
<dbReference type="PANTHER" id="PTHR13887">
    <property type="entry name" value="GLUTATHIONE S-TRANSFERASE KAPPA"/>
    <property type="match status" value="1"/>
</dbReference>
<keyword evidence="2" id="KW-1185">Reference proteome</keyword>
<comment type="caution">
    <text evidence="1">The sequence shown here is derived from an EMBL/GenBank/DDBJ whole genome shotgun (WGS) entry which is preliminary data.</text>
</comment>
<dbReference type="InterPro" id="IPR036249">
    <property type="entry name" value="Thioredoxin-like_sf"/>
</dbReference>
<proteinExistence type="predicted"/>
<organism evidence="1 2">
    <name type="scientific">Chitinophaga solisilvae</name>
    <dbReference type="NCBI Taxonomy" id="1233460"/>
    <lineage>
        <taxon>Bacteria</taxon>
        <taxon>Pseudomonadati</taxon>
        <taxon>Bacteroidota</taxon>
        <taxon>Chitinophagia</taxon>
        <taxon>Chitinophagales</taxon>
        <taxon>Chitinophagaceae</taxon>
        <taxon>Chitinophaga</taxon>
    </lineage>
</organism>
<dbReference type="OrthoDB" id="9813770at2"/>